<dbReference type="OrthoDB" id="6132182at2759"/>
<dbReference type="EMBL" id="KV426067">
    <property type="protein sequence ID" value="KZV89647.1"/>
    <property type="molecule type" value="Genomic_DNA"/>
</dbReference>
<dbReference type="GO" id="GO:0004497">
    <property type="term" value="F:monooxygenase activity"/>
    <property type="evidence" value="ECO:0007669"/>
    <property type="project" value="UniProtKB-KW"/>
</dbReference>
<evidence type="ECO:0000256" key="3">
    <source>
        <dbReference type="ARBA" id="ARBA00023033"/>
    </source>
</evidence>
<feature type="domain" description="Tyrosinase C-terminal" evidence="4">
    <location>
        <begin position="5"/>
        <end position="120"/>
    </location>
</feature>
<evidence type="ECO:0000256" key="1">
    <source>
        <dbReference type="ARBA" id="ARBA00001973"/>
    </source>
</evidence>
<organism evidence="5 6">
    <name type="scientific">Exidia glandulosa HHB12029</name>
    <dbReference type="NCBI Taxonomy" id="1314781"/>
    <lineage>
        <taxon>Eukaryota</taxon>
        <taxon>Fungi</taxon>
        <taxon>Dikarya</taxon>
        <taxon>Basidiomycota</taxon>
        <taxon>Agaricomycotina</taxon>
        <taxon>Agaricomycetes</taxon>
        <taxon>Auriculariales</taxon>
        <taxon>Exidiaceae</taxon>
        <taxon>Exidia</taxon>
    </lineage>
</organism>
<keyword evidence="6" id="KW-1185">Reference proteome</keyword>
<proteinExistence type="predicted"/>
<dbReference type="STRING" id="1314781.A0A165FWR3"/>
<accession>A0A165FWR3</accession>
<evidence type="ECO:0000256" key="2">
    <source>
        <dbReference type="ARBA" id="ARBA00023002"/>
    </source>
</evidence>
<reference evidence="5 6" key="1">
    <citation type="journal article" date="2016" name="Mol. Biol. Evol.">
        <title>Comparative Genomics of Early-Diverging Mushroom-Forming Fungi Provides Insights into the Origins of Lignocellulose Decay Capabilities.</title>
        <authorList>
            <person name="Nagy L.G."/>
            <person name="Riley R."/>
            <person name="Tritt A."/>
            <person name="Adam C."/>
            <person name="Daum C."/>
            <person name="Floudas D."/>
            <person name="Sun H."/>
            <person name="Yadav J.S."/>
            <person name="Pangilinan J."/>
            <person name="Larsson K.H."/>
            <person name="Matsuura K."/>
            <person name="Barry K."/>
            <person name="Labutti K."/>
            <person name="Kuo R."/>
            <person name="Ohm R.A."/>
            <person name="Bhattacharya S.S."/>
            <person name="Shirouzu T."/>
            <person name="Yoshinaga Y."/>
            <person name="Martin F.M."/>
            <person name="Grigoriev I.V."/>
            <person name="Hibbett D.S."/>
        </authorList>
    </citation>
    <scope>NUCLEOTIDE SEQUENCE [LARGE SCALE GENOMIC DNA]</scope>
    <source>
        <strain evidence="5 6">HHB12029</strain>
    </source>
</reference>
<dbReference type="AlphaFoldDB" id="A0A165FWR3"/>
<gene>
    <name evidence="5" type="ORF">EXIGLDRAFT_650015</name>
</gene>
<evidence type="ECO:0000313" key="6">
    <source>
        <dbReference type="Proteomes" id="UP000077266"/>
    </source>
</evidence>
<keyword evidence="3" id="KW-0503">Monooxygenase</keyword>
<dbReference type="InParanoid" id="A0A165FWR3"/>
<dbReference type="Proteomes" id="UP000077266">
    <property type="component" value="Unassembled WGS sequence"/>
</dbReference>
<sequence>MSRLEWSVHVVSKEHELGQSYTVLFFLGAVPESIEDWRSSDSLLGLHVSHTRTGDVPEEHDHQIESFIPLQRALKRKSGLPALTSDLVVPYLRNSLRWRVQKSDGDVVDNAKLTSLKVVIFSMSDEQKQKGEKTEYSL</sequence>
<dbReference type="Pfam" id="PF18132">
    <property type="entry name" value="Tyrosinase_C"/>
    <property type="match status" value="1"/>
</dbReference>
<evidence type="ECO:0000313" key="5">
    <source>
        <dbReference type="EMBL" id="KZV89647.1"/>
    </source>
</evidence>
<keyword evidence="2" id="KW-0560">Oxidoreductase</keyword>
<dbReference type="InterPro" id="IPR041640">
    <property type="entry name" value="Tyrosinase_C"/>
</dbReference>
<protein>
    <recommendedName>
        <fullName evidence="4">Tyrosinase C-terminal domain-containing protein</fullName>
    </recommendedName>
</protein>
<comment type="cofactor">
    <cofactor evidence="1">
        <name>Cu(2+)</name>
        <dbReference type="ChEBI" id="CHEBI:29036"/>
    </cofactor>
</comment>
<evidence type="ECO:0000259" key="4">
    <source>
        <dbReference type="Pfam" id="PF18132"/>
    </source>
</evidence>
<name>A0A165FWR3_EXIGL</name>